<feature type="non-terminal residue" evidence="1">
    <location>
        <position position="1"/>
    </location>
</feature>
<accession>A0A9P8KBA2</accession>
<feature type="non-terminal residue" evidence="1">
    <location>
        <position position="122"/>
    </location>
</feature>
<evidence type="ECO:0000313" key="1">
    <source>
        <dbReference type="EMBL" id="KAH0237694.1"/>
    </source>
</evidence>
<gene>
    <name evidence="1" type="ORF">KCV03_g374</name>
</gene>
<dbReference type="AlphaFoldDB" id="A0A9P8KBA2"/>
<organism evidence="1 2">
    <name type="scientific">Aureobasidium melanogenum</name>
    <name type="common">Aureobasidium pullulans var. melanogenum</name>
    <dbReference type="NCBI Taxonomy" id="46634"/>
    <lineage>
        <taxon>Eukaryota</taxon>
        <taxon>Fungi</taxon>
        <taxon>Dikarya</taxon>
        <taxon>Ascomycota</taxon>
        <taxon>Pezizomycotina</taxon>
        <taxon>Dothideomycetes</taxon>
        <taxon>Dothideomycetidae</taxon>
        <taxon>Dothideales</taxon>
        <taxon>Saccotheciaceae</taxon>
        <taxon>Aureobasidium</taxon>
    </lineage>
</organism>
<dbReference type="Proteomes" id="UP000767238">
    <property type="component" value="Unassembled WGS sequence"/>
</dbReference>
<name>A0A9P8KBA2_AURME</name>
<sequence length="122" mass="14409">LFYLLDFHINMRPHMPFGKLNTVLKVETIDDQDRRLECKFIKPRACWYMRAFLMESEFFLEESRVPVAMLSRSRLRLTTEFPNPIQGFDPGRISLRLVVPLEVVFGFCSLLDDSLNHMNRLA</sequence>
<comment type="caution">
    <text evidence="1">The sequence shown here is derived from an EMBL/GenBank/DDBJ whole genome shotgun (WGS) entry which is preliminary data.</text>
</comment>
<dbReference type="EMBL" id="JAHFYH010000001">
    <property type="protein sequence ID" value="KAH0237694.1"/>
    <property type="molecule type" value="Genomic_DNA"/>
</dbReference>
<evidence type="ECO:0000313" key="2">
    <source>
        <dbReference type="Proteomes" id="UP000767238"/>
    </source>
</evidence>
<reference evidence="1" key="1">
    <citation type="journal article" date="2021" name="J Fungi (Basel)">
        <title>Virulence traits and population genomics of the black yeast Aureobasidium melanogenum.</title>
        <authorList>
            <person name="Cernosa A."/>
            <person name="Sun X."/>
            <person name="Gostincar C."/>
            <person name="Fang C."/>
            <person name="Gunde-Cimerman N."/>
            <person name="Song Z."/>
        </authorList>
    </citation>
    <scope>NUCLEOTIDE SEQUENCE</scope>
    <source>
        <strain evidence="1">EXF-8016</strain>
    </source>
</reference>
<proteinExistence type="predicted"/>
<protein>
    <submittedName>
        <fullName evidence="1">Uncharacterized protein</fullName>
    </submittedName>
</protein>
<reference evidence="1" key="2">
    <citation type="submission" date="2021-08" db="EMBL/GenBank/DDBJ databases">
        <authorList>
            <person name="Gostincar C."/>
            <person name="Sun X."/>
            <person name="Song Z."/>
            <person name="Gunde-Cimerman N."/>
        </authorList>
    </citation>
    <scope>NUCLEOTIDE SEQUENCE</scope>
    <source>
        <strain evidence="1">EXF-8016</strain>
    </source>
</reference>